<feature type="signal peptide" evidence="5">
    <location>
        <begin position="1"/>
        <end position="21"/>
    </location>
</feature>
<dbReference type="InterPro" id="IPR051331">
    <property type="entry name" value="Chorismate_mutase-related"/>
</dbReference>
<dbReference type="Gene3D" id="1.20.59.10">
    <property type="entry name" value="Chorismate mutase"/>
    <property type="match status" value="1"/>
</dbReference>
<evidence type="ECO:0000313" key="7">
    <source>
        <dbReference type="EMBL" id="AWK14972.1"/>
    </source>
</evidence>
<dbReference type="SMART" id="SM00830">
    <property type="entry name" value="CM_2"/>
    <property type="match status" value="1"/>
</dbReference>
<dbReference type="GO" id="GO:0046417">
    <property type="term" value="P:chorismate metabolic process"/>
    <property type="evidence" value="ECO:0007669"/>
    <property type="project" value="InterPro"/>
</dbReference>
<dbReference type="GO" id="GO:0004106">
    <property type="term" value="F:chorismate mutase activity"/>
    <property type="evidence" value="ECO:0007669"/>
    <property type="project" value="UniProtKB-EC"/>
</dbReference>
<dbReference type="InterPro" id="IPR008240">
    <property type="entry name" value="Chorismate_mutase_periplasmic"/>
</dbReference>
<evidence type="ECO:0000256" key="4">
    <source>
        <dbReference type="ARBA" id="ARBA00023235"/>
    </source>
</evidence>
<sequence>MPRILKIWMLVSCMTIFSVNASEMDKVFSLIDQRLSYMKEVAADKAIKHLAVEDLRQEQKVLQKAMRTAEANHLDADSVKPLFTALMETAKVIQYRYRADWLTTPQIDWQPRKLEEIRADIALSSDLLIKELRRRLSANIGFDQVSRDRLMQIVDEPKLSDADKERIFTALQTVKLKAAKLT</sequence>
<dbReference type="EMBL" id="CP021659">
    <property type="protein sequence ID" value="AWK14972.1"/>
    <property type="molecule type" value="Genomic_DNA"/>
</dbReference>
<protein>
    <recommendedName>
        <fullName evidence="2">chorismate mutase</fullName>
        <ecNumber evidence="2">5.4.99.5</ecNumber>
    </recommendedName>
</protein>
<evidence type="ECO:0000256" key="1">
    <source>
        <dbReference type="ARBA" id="ARBA00004817"/>
    </source>
</evidence>
<dbReference type="Proteomes" id="UP000261875">
    <property type="component" value="Chromosome"/>
</dbReference>
<keyword evidence="8" id="KW-1185">Reference proteome</keyword>
<evidence type="ECO:0000313" key="8">
    <source>
        <dbReference type="Proteomes" id="UP000261875"/>
    </source>
</evidence>
<accession>A0A2U8I732</accession>
<dbReference type="UniPathway" id="UPA00120">
    <property type="reaction ID" value="UER00203"/>
</dbReference>
<feature type="chain" id="PRO_5015976346" description="chorismate mutase" evidence="5">
    <location>
        <begin position="22"/>
        <end position="182"/>
    </location>
</feature>
<feature type="domain" description="Chorismate mutase" evidence="6">
    <location>
        <begin position="1"/>
        <end position="98"/>
    </location>
</feature>
<dbReference type="AlphaFoldDB" id="A0A2U8I732"/>
<dbReference type="RefSeq" id="WP_072551140.1">
    <property type="nucleotide sequence ID" value="NZ_CP021659.1"/>
</dbReference>
<dbReference type="NCBIfam" id="TIGR01806">
    <property type="entry name" value="CM_mono2"/>
    <property type="match status" value="1"/>
</dbReference>
<dbReference type="NCBIfam" id="NF005965">
    <property type="entry name" value="PRK08055.1"/>
    <property type="match status" value="1"/>
</dbReference>
<keyword evidence="3 5" id="KW-0732">Signal</keyword>
<reference evidence="7 8" key="1">
    <citation type="submission" date="2017-05" db="EMBL/GenBank/DDBJ databases">
        <title>Genome sequence of Candidatus Fukatsuia symbiotica and Candidatus Hamiltonella defensa from Acyrthosiphon pisum strain 5D.</title>
        <authorList>
            <person name="Patel V.A."/>
            <person name="Chevignon G."/>
            <person name="Russell J.A."/>
            <person name="Oliver K.M."/>
        </authorList>
    </citation>
    <scope>NUCLEOTIDE SEQUENCE [LARGE SCALE GENOMIC DNA]</scope>
    <source>
        <strain evidence="7 8">5D</strain>
    </source>
</reference>
<dbReference type="PANTHER" id="PTHR38041">
    <property type="entry name" value="CHORISMATE MUTASE"/>
    <property type="match status" value="1"/>
</dbReference>
<evidence type="ECO:0000256" key="3">
    <source>
        <dbReference type="ARBA" id="ARBA00022729"/>
    </source>
</evidence>
<dbReference type="InterPro" id="IPR036979">
    <property type="entry name" value="CM_dom_sf"/>
</dbReference>
<comment type="pathway">
    <text evidence="1">Metabolic intermediate biosynthesis; prephenate biosynthesis; prephenate from chorismate: step 1/1.</text>
</comment>
<organism evidence="7 8">
    <name type="scientific">Candidatus Fukatsuia symbiotica</name>
    <dbReference type="NCBI Taxonomy" id="1878942"/>
    <lineage>
        <taxon>Bacteria</taxon>
        <taxon>Pseudomonadati</taxon>
        <taxon>Pseudomonadota</taxon>
        <taxon>Gammaproteobacteria</taxon>
        <taxon>Enterobacterales</taxon>
        <taxon>Yersiniaceae</taxon>
        <taxon>Candidatus Fukatsuia</taxon>
    </lineage>
</organism>
<dbReference type="GO" id="GO:0009697">
    <property type="term" value="P:salicylic acid biosynthetic process"/>
    <property type="evidence" value="ECO:0007669"/>
    <property type="project" value="TreeGrafter"/>
</dbReference>
<keyword evidence="4" id="KW-0413">Isomerase</keyword>
<dbReference type="KEGG" id="fsm:CCS41_11630"/>
<dbReference type="OrthoDB" id="8445094at2"/>
<name>A0A2U8I732_9GAMM</name>
<evidence type="ECO:0000259" key="6">
    <source>
        <dbReference type="PROSITE" id="PS51168"/>
    </source>
</evidence>
<dbReference type="STRING" id="1878942.GCA_900128755_00036"/>
<gene>
    <name evidence="7" type="ORF">CCS41_11630</name>
</gene>
<dbReference type="EC" id="5.4.99.5" evidence="2"/>
<dbReference type="PANTHER" id="PTHR38041:SF2">
    <property type="entry name" value="SECRETED CHORISMATE MUTASE"/>
    <property type="match status" value="1"/>
</dbReference>
<dbReference type="InterPro" id="IPR002701">
    <property type="entry name" value="CM_II_prokaryot"/>
</dbReference>
<dbReference type="SUPFAM" id="SSF48600">
    <property type="entry name" value="Chorismate mutase II"/>
    <property type="match status" value="1"/>
</dbReference>
<dbReference type="Pfam" id="PF01817">
    <property type="entry name" value="CM_2"/>
    <property type="match status" value="1"/>
</dbReference>
<evidence type="ECO:0000256" key="2">
    <source>
        <dbReference type="ARBA" id="ARBA00012404"/>
    </source>
</evidence>
<evidence type="ECO:0000256" key="5">
    <source>
        <dbReference type="SAM" id="SignalP"/>
    </source>
</evidence>
<dbReference type="PROSITE" id="PS51168">
    <property type="entry name" value="CHORISMATE_MUT_2"/>
    <property type="match status" value="1"/>
</dbReference>
<dbReference type="InterPro" id="IPR036263">
    <property type="entry name" value="Chorismate_II_sf"/>
</dbReference>
<proteinExistence type="predicted"/>